<dbReference type="InterPro" id="IPR027458">
    <property type="entry name" value="STE2_TM1-TM2_sf"/>
</dbReference>
<keyword evidence="1" id="KW-0812">Transmembrane</keyword>
<dbReference type="PRINTS" id="PR00250">
    <property type="entry name" value="GPCRSTE2"/>
</dbReference>
<protein>
    <recommendedName>
        <fullName evidence="4">Pheromone receptor PREB</fullName>
    </recommendedName>
</protein>
<evidence type="ECO:0000313" key="2">
    <source>
        <dbReference type="EMBL" id="KMM66444.1"/>
    </source>
</evidence>
<name>A0A0J6FBW8_COCPO</name>
<keyword evidence="1" id="KW-0472">Membrane</keyword>
<evidence type="ECO:0008006" key="4">
    <source>
        <dbReference type="Google" id="ProtNLM"/>
    </source>
</evidence>
<gene>
    <name evidence="2" type="ORF">CPAG_02783</name>
</gene>
<feature type="transmembrane region" description="Helical" evidence="1">
    <location>
        <begin position="120"/>
        <end position="144"/>
    </location>
</feature>
<dbReference type="GO" id="GO:0004932">
    <property type="term" value="F:mating-type factor pheromone receptor activity"/>
    <property type="evidence" value="ECO:0007669"/>
    <property type="project" value="InterPro"/>
</dbReference>
<feature type="transmembrane region" description="Helical" evidence="1">
    <location>
        <begin position="156"/>
        <end position="177"/>
    </location>
</feature>
<dbReference type="Gene3D" id="1.10.287.920">
    <property type="entry name" value="Pheromone alpha factor receptor"/>
    <property type="match status" value="1"/>
</dbReference>
<proteinExistence type="predicted"/>
<dbReference type="GO" id="GO:0000750">
    <property type="term" value="P:pheromone-dependent signal transduction involved in conjugation with cellular fusion"/>
    <property type="evidence" value="ECO:0007669"/>
    <property type="project" value="TreeGrafter"/>
</dbReference>
<accession>A0A0J6FBW8</accession>
<reference evidence="2 3" key="1">
    <citation type="submission" date="2007-06" db="EMBL/GenBank/DDBJ databases">
        <title>The Genome Sequence of Coccidioides posadasii RMSCC_3488.</title>
        <authorList>
            <consortium name="Coccidioides Genome Resources Consortium"/>
            <consortium name="The Broad Institute Genome Sequencing Platform"/>
            <person name="Henn M.R."/>
            <person name="Sykes S."/>
            <person name="Young S."/>
            <person name="Jaffe D."/>
            <person name="Berlin A."/>
            <person name="Alvarez P."/>
            <person name="Butler J."/>
            <person name="Gnerre S."/>
            <person name="Grabherr M."/>
            <person name="Mauceli E."/>
            <person name="Brockman W."/>
            <person name="Kodira C."/>
            <person name="Alvarado L."/>
            <person name="Zeng Q."/>
            <person name="Crawford M."/>
            <person name="Antoine C."/>
            <person name="Devon K."/>
            <person name="Galgiani J."/>
            <person name="Orsborn K."/>
            <person name="Lewis M.L."/>
            <person name="Nusbaum C."/>
            <person name="Galagan J."/>
            <person name="Birren B."/>
        </authorList>
    </citation>
    <scope>NUCLEOTIDE SEQUENCE [LARGE SCALE GENOMIC DNA]</scope>
    <source>
        <strain evidence="2 3">RMSCC 3488</strain>
    </source>
</reference>
<dbReference type="PANTHER" id="PTHR28009:SF1">
    <property type="entry name" value="PHEROMONE ALPHA FACTOR RECEPTOR"/>
    <property type="match status" value="1"/>
</dbReference>
<dbReference type="VEuPathDB" id="FungiDB:CPAG_02783"/>
<dbReference type="PANTHER" id="PTHR28009">
    <property type="entry name" value="PHEROMONE ALPHA FACTOR RECEPTOR"/>
    <property type="match status" value="1"/>
</dbReference>
<feature type="transmembrane region" description="Helical" evidence="1">
    <location>
        <begin position="47"/>
        <end position="66"/>
    </location>
</feature>
<feature type="transmembrane region" description="Helical" evidence="1">
    <location>
        <begin position="232"/>
        <end position="252"/>
    </location>
</feature>
<dbReference type="InterPro" id="IPR000366">
    <property type="entry name" value="GPCR_STE2"/>
</dbReference>
<dbReference type="Pfam" id="PF02116">
    <property type="entry name" value="STE2"/>
    <property type="match status" value="1"/>
</dbReference>
<dbReference type="OrthoDB" id="5402633at2759"/>
<evidence type="ECO:0000313" key="3">
    <source>
        <dbReference type="Proteomes" id="UP000054567"/>
    </source>
</evidence>
<dbReference type="EMBL" id="DS268109">
    <property type="protein sequence ID" value="KMM66444.1"/>
    <property type="molecule type" value="Genomic_DNA"/>
</dbReference>
<organism evidence="2 3">
    <name type="scientific">Coccidioides posadasii RMSCC 3488</name>
    <dbReference type="NCBI Taxonomy" id="454284"/>
    <lineage>
        <taxon>Eukaryota</taxon>
        <taxon>Fungi</taxon>
        <taxon>Dikarya</taxon>
        <taxon>Ascomycota</taxon>
        <taxon>Pezizomycotina</taxon>
        <taxon>Eurotiomycetes</taxon>
        <taxon>Eurotiomycetidae</taxon>
        <taxon>Onygenales</taxon>
        <taxon>Onygenaceae</taxon>
        <taxon>Coccidioides</taxon>
    </lineage>
</organism>
<dbReference type="GO" id="GO:0038038">
    <property type="term" value="C:G protein-coupled receptor homodimeric complex"/>
    <property type="evidence" value="ECO:0007669"/>
    <property type="project" value="TreeGrafter"/>
</dbReference>
<evidence type="ECO:0000256" key="1">
    <source>
        <dbReference type="SAM" id="Phobius"/>
    </source>
</evidence>
<feature type="transmembrane region" description="Helical" evidence="1">
    <location>
        <begin position="78"/>
        <end position="100"/>
    </location>
</feature>
<reference evidence="3" key="2">
    <citation type="journal article" date="2009" name="Genome Res.">
        <title>Comparative genomic analyses of the human fungal pathogens Coccidioides and their relatives.</title>
        <authorList>
            <person name="Sharpton T.J."/>
            <person name="Stajich J.E."/>
            <person name="Rounsley S.D."/>
            <person name="Gardner M.J."/>
            <person name="Wortman J.R."/>
            <person name="Jordar V.S."/>
            <person name="Maiti R."/>
            <person name="Kodira C.D."/>
            <person name="Neafsey D.E."/>
            <person name="Zeng Q."/>
            <person name="Hung C.-Y."/>
            <person name="McMahan C."/>
            <person name="Muszewska A."/>
            <person name="Grynberg M."/>
            <person name="Mandel M.A."/>
            <person name="Kellner E.M."/>
            <person name="Barker B.M."/>
            <person name="Galgiani J.N."/>
            <person name="Orbach M.J."/>
            <person name="Kirkland T.N."/>
            <person name="Cole G.T."/>
            <person name="Henn M.R."/>
            <person name="Birren B.W."/>
            <person name="Taylor J.W."/>
        </authorList>
    </citation>
    <scope>NUCLEOTIDE SEQUENCE [LARGE SCALE GENOMIC DNA]</scope>
    <source>
        <strain evidence="3">RMSCC 3488</strain>
    </source>
</reference>
<reference evidence="3" key="3">
    <citation type="journal article" date="2010" name="Genome Res.">
        <title>Population genomic sequencing of Coccidioides fungi reveals recent hybridization and transposon control.</title>
        <authorList>
            <person name="Neafsey D.E."/>
            <person name="Barker B.M."/>
            <person name="Sharpton T.J."/>
            <person name="Stajich J.E."/>
            <person name="Park D.J."/>
            <person name="Whiston E."/>
            <person name="Hung C.-Y."/>
            <person name="McMahan C."/>
            <person name="White J."/>
            <person name="Sykes S."/>
            <person name="Heiman D."/>
            <person name="Young S."/>
            <person name="Zeng Q."/>
            <person name="Abouelleil A."/>
            <person name="Aftuck L."/>
            <person name="Bessette D."/>
            <person name="Brown A."/>
            <person name="FitzGerald M."/>
            <person name="Lui A."/>
            <person name="Macdonald J.P."/>
            <person name="Priest M."/>
            <person name="Orbach M.J."/>
            <person name="Galgiani J.N."/>
            <person name="Kirkland T.N."/>
            <person name="Cole G.T."/>
            <person name="Birren B.W."/>
            <person name="Henn M.R."/>
            <person name="Taylor J.W."/>
            <person name="Rounsley S.D."/>
        </authorList>
    </citation>
    <scope>NUCLEOTIDE SEQUENCE [LARGE SCALE GENOMIC DNA]</scope>
    <source>
        <strain evidence="3">RMSCC 3488</strain>
    </source>
</reference>
<dbReference type="Proteomes" id="UP000054567">
    <property type="component" value="Unassembled WGS sequence"/>
</dbReference>
<dbReference type="CDD" id="cd14939">
    <property type="entry name" value="7tmD_STE2"/>
    <property type="match status" value="1"/>
</dbReference>
<feature type="transmembrane region" description="Helical" evidence="1">
    <location>
        <begin position="197"/>
        <end position="220"/>
    </location>
</feature>
<keyword evidence="1" id="KW-1133">Transmembrane helix</keyword>
<dbReference type="AlphaFoldDB" id="A0A0J6FBW8"/>
<sequence>MVDTSGFGNDFDPFTQPVRLYYPNGTDFHRSLAEIDWILRDNTNQSIAYGCQLGASLTMIIILLLLTPPGKRRSPVFMLNAVALVLNFGRILCSCIYYTTGFSDVYAMLAPDFSRVSVGAYANTFLGAILHALLLICVEVSLLFQTHVLCSTIRSAYRRLALSFSVVLVLAAIGCRLMQTIENCRATINLKSFASFIWLQSLTNILTTVSICYFSTIFVAKLGFAIYARRTLGLTGFGAMQVMFIMSCQSMIVPARRLTHDLAIFSILHHFIDAAEMAPLVLTLVTLSLPLSSMWAAQAVKNSFEGDNRGPTQQRHLFTQGSSAAQTSMASTLVAKRTSSPDHLDRLYPDIDAIEIRVDRDFTVDIEKGQ</sequence>